<evidence type="ECO:0000259" key="5">
    <source>
        <dbReference type="SMART" id="SM00768"/>
    </source>
</evidence>
<gene>
    <name evidence="6" type="ORF">DEO72_LG7g2970</name>
</gene>
<feature type="domain" description="X8" evidence="5">
    <location>
        <begin position="111"/>
        <end position="195"/>
    </location>
</feature>
<dbReference type="GO" id="GO:0009506">
    <property type="term" value="C:plasmodesma"/>
    <property type="evidence" value="ECO:0007669"/>
    <property type="project" value="UniProtKB-ARBA"/>
</dbReference>
<dbReference type="GO" id="GO:0005886">
    <property type="term" value="C:plasma membrane"/>
    <property type="evidence" value="ECO:0007669"/>
    <property type="project" value="UniProtKB-SubCell"/>
</dbReference>
<keyword evidence="2" id="KW-0336">GPI-anchor</keyword>
<dbReference type="AlphaFoldDB" id="A0A4D6MLU7"/>
<comment type="subcellular location">
    <subcellularLocation>
        <location evidence="1">Cell membrane</location>
        <topology evidence="1">Lipid-anchor</topology>
        <topology evidence="1">GPI-anchor</topology>
    </subcellularLocation>
</comment>
<evidence type="ECO:0000313" key="6">
    <source>
        <dbReference type="EMBL" id="QCE01671.1"/>
    </source>
</evidence>
<evidence type="ECO:0000256" key="4">
    <source>
        <dbReference type="SAM" id="SignalP"/>
    </source>
</evidence>
<dbReference type="InterPro" id="IPR044788">
    <property type="entry name" value="X8_dom_prot"/>
</dbReference>
<keyword evidence="6" id="KW-0808">Transferase</keyword>
<organism evidence="6 7">
    <name type="scientific">Vigna unguiculata</name>
    <name type="common">Cowpea</name>
    <dbReference type="NCBI Taxonomy" id="3917"/>
    <lineage>
        <taxon>Eukaryota</taxon>
        <taxon>Viridiplantae</taxon>
        <taxon>Streptophyta</taxon>
        <taxon>Embryophyta</taxon>
        <taxon>Tracheophyta</taxon>
        <taxon>Spermatophyta</taxon>
        <taxon>Magnoliopsida</taxon>
        <taxon>eudicotyledons</taxon>
        <taxon>Gunneridae</taxon>
        <taxon>Pentapetalae</taxon>
        <taxon>rosids</taxon>
        <taxon>fabids</taxon>
        <taxon>Fabales</taxon>
        <taxon>Fabaceae</taxon>
        <taxon>Papilionoideae</taxon>
        <taxon>50 kb inversion clade</taxon>
        <taxon>NPAAA clade</taxon>
        <taxon>indigoferoid/millettioid clade</taxon>
        <taxon>Phaseoleae</taxon>
        <taxon>Vigna</taxon>
    </lineage>
</organism>
<feature type="domain" description="X8" evidence="5">
    <location>
        <begin position="307"/>
        <end position="391"/>
    </location>
</feature>
<keyword evidence="6" id="KW-0418">Kinase</keyword>
<dbReference type="SMART" id="SM00768">
    <property type="entry name" value="X8"/>
    <property type="match status" value="2"/>
</dbReference>
<feature type="signal peptide" evidence="4">
    <location>
        <begin position="1"/>
        <end position="23"/>
    </location>
</feature>
<dbReference type="InterPro" id="IPR012946">
    <property type="entry name" value="X8"/>
</dbReference>
<proteinExistence type="predicted"/>
<dbReference type="Proteomes" id="UP000501690">
    <property type="component" value="Linkage Group LG7"/>
</dbReference>
<keyword evidence="2" id="KW-0325">Glycoprotein</keyword>
<dbReference type="Gene3D" id="1.20.58.1040">
    <property type="match status" value="2"/>
</dbReference>
<keyword evidence="2" id="KW-0472">Membrane</keyword>
<dbReference type="PANTHER" id="PTHR31044">
    <property type="entry name" value="BETA-1,3 GLUCANASE"/>
    <property type="match status" value="1"/>
</dbReference>
<dbReference type="EMBL" id="CP039351">
    <property type="protein sequence ID" value="QCE01671.1"/>
    <property type="molecule type" value="Genomic_DNA"/>
</dbReference>
<keyword evidence="3 4" id="KW-0732">Signal</keyword>
<reference evidence="6 7" key="1">
    <citation type="submission" date="2019-04" db="EMBL/GenBank/DDBJ databases">
        <title>An improved genome assembly and genetic linkage map for asparagus bean, Vigna unguiculata ssp. sesquipedialis.</title>
        <authorList>
            <person name="Xia Q."/>
            <person name="Zhang R."/>
            <person name="Dong Y."/>
        </authorList>
    </citation>
    <scope>NUCLEOTIDE SEQUENCE [LARGE SCALE GENOMIC DNA]</scope>
    <source>
        <tissue evidence="6">Leaf</tissue>
    </source>
</reference>
<dbReference type="Pfam" id="PF07983">
    <property type="entry name" value="X8"/>
    <property type="match status" value="2"/>
</dbReference>
<dbReference type="GO" id="GO:0016301">
    <property type="term" value="F:kinase activity"/>
    <property type="evidence" value="ECO:0007669"/>
    <property type="project" value="UniProtKB-KW"/>
</dbReference>
<protein>
    <submittedName>
        <fullName evidence="6">Histidine kinase 2/3/4</fullName>
    </submittedName>
</protein>
<keyword evidence="2" id="KW-0449">Lipoprotein</keyword>
<dbReference type="FunFam" id="1.20.58.1040:FF:000007">
    <property type="entry name" value="PLASMODESMATA CALLOSE-BINDING PROTEIN 2"/>
    <property type="match status" value="2"/>
</dbReference>
<feature type="chain" id="PRO_5020037300" evidence="4">
    <location>
        <begin position="24"/>
        <end position="452"/>
    </location>
</feature>
<dbReference type="PANTHER" id="PTHR31044:SF52">
    <property type="entry name" value="OS01G0631500 PROTEIN"/>
    <property type="match status" value="1"/>
</dbReference>
<sequence>MERTVFYCAISLLVCQLLCSGSSRTVKEVPGHVNVLGHDQVKQEFTVSISTVQRDITTPIPTIPNLIPTTPTISTSPFLNPNSNPDTVSPPSTFPFTTPTTVNSPLSSGASWCIASPTASQTTLQVALDYACGYGGADCSAIQPGGSCYNPNSIRDHASYAFNKYYQKDPVPNSCNFGGTAVIISTNPSTGTCQYPFTSTSTSVLNTTNSNGANVFGSSRTVKEVPGHVNVLGHDQVKQEFTVSISTVQRDITTPIPTIPNLIPTTPTISTSPFLNPNSNPDTVSPPSTFPFTTPTTVNSPLSSGASWCIASPTASQTTLQVALDYACGYGGADCSAIQPGGSCYNPNSIRDHASYAFNKYYQKDPVPNSCNFGGTAVIISTNPSTGTCQYPFTSTSTSVLNTTNSNGANVFGSVPVPTNPSPSAASSDKLNSFADICVILWILSSLERNYL</sequence>
<keyword evidence="7" id="KW-1185">Reference proteome</keyword>
<accession>A0A4D6MLU7</accession>
<name>A0A4D6MLU7_VIGUN</name>
<evidence type="ECO:0000256" key="1">
    <source>
        <dbReference type="ARBA" id="ARBA00004609"/>
    </source>
</evidence>
<evidence type="ECO:0000256" key="2">
    <source>
        <dbReference type="ARBA" id="ARBA00022622"/>
    </source>
</evidence>
<dbReference type="GO" id="GO:0098552">
    <property type="term" value="C:side of membrane"/>
    <property type="evidence" value="ECO:0007669"/>
    <property type="project" value="UniProtKB-KW"/>
</dbReference>
<evidence type="ECO:0000313" key="7">
    <source>
        <dbReference type="Proteomes" id="UP000501690"/>
    </source>
</evidence>
<evidence type="ECO:0000256" key="3">
    <source>
        <dbReference type="ARBA" id="ARBA00022729"/>
    </source>
</evidence>